<dbReference type="InterPro" id="IPR029059">
    <property type="entry name" value="AB_hydrolase_5"/>
</dbReference>
<sequence length="193" mass="20428">MTQQSTFDPDGRAVPYIEEGEGPVPLVLISGRALSGDGLAVVAHYLAEEAGFHVVRIGPRADSVGQDRATTLRERVEDAAAVIDHLGLDHTWIGGHAFGGTAARIFAAEHTDRVNGLLLLGVEDDEIPLAPAIPVLIVQATDDAVTPPATAEALHATAPERASIKIVDGADHLFPATHPIETAVIIEEYLDWD</sequence>
<dbReference type="Proteomes" id="UP000629365">
    <property type="component" value="Unassembled WGS sequence"/>
</dbReference>
<dbReference type="InterPro" id="IPR029058">
    <property type="entry name" value="AB_hydrolase_fold"/>
</dbReference>
<evidence type="ECO:0000259" key="1">
    <source>
        <dbReference type="Pfam" id="PF12695"/>
    </source>
</evidence>
<evidence type="ECO:0000313" key="3">
    <source>
        <dbReference type="Proteomes" id="UP000629365"/>
    </source>
</evidence>
<name>A0ABQ1RK19_9MICO</name>
<feature type="domain" description="Alpha/beta hydrolase fold-5" evidence="1">
    <location>
        <begin position="78"/>
        <end position="172"/>
    </location>
</feature>
<accession>A0ABQ1RK19</accession>
<dbReference type="InterPro" id="IPR050471">
    <property type="entry name" value="AB_hydrolase"/>
</dbReference>
<organism evidence="2 3">
    <name type="scientific">Microbacterium murale</name>
    <dbReference type="NCBI Taxonomy" id="1081040"/>
    <lineage>
        <taxon>Bacteria</taxon>
        <taxon>Bacillati</taxon>
        <taxon>Actinomycetota</taxon>
        <taxon>Actinomycetes</taxon>
        <taxon>Micrococcales</taxon>
        <taxon>Microbacteriaceae</taxon>
        <taxon>Microbacterium</taxon>
    </lineage>
</organism>
<keyword evidence="3" id="KW-1185">Reference proteome</keyword>
<gene>
    <name evidence="2" type="ORF">GCM10007269_15340</name>
</gene>
<dbReference type="Pfam" id="PF12695">
    <property type="entry name" value="Abhydrolase_5"/>
    <property type="match status" value="1"/>
</dbReference>
<proteinExistence type="predicted"/>
<dbReference type="RefSeq" id="WP_188435992.1">
    <property type="nucleotide sequence ID" value="NZ_BMCM01000002.1"/>
</dbReference>
<dbReference type="PANTHER" id="PTHR43433">
    <property type="entry name" value="HYDROLASE, ALPHA/BETA FOLD FAMILY PROTEIN"/>
    <property type="match status" value="1"/>
</dbReference>
<evidence type="ECO:0000313" key="2">
    <source>
        <dbReference type="EMBL" id="GGD73190.1"/>
    </source>
</evidence>
<reference evidence="3" key="1">
    <citation type="journal article" date="2019" name="Int. J. Syst. Evol. Microbiol.">
        <title>The Global Catalogue of Microorganisms (GCM) 10K type strain sequencing project: providing services to taxonomists for standard genome sequencing and annotation.</title>
        <authorList>
            <consortium name="The Broad Institute Genomics Platform"/>
            <consortium name="The Broad Institute Genome Sequencing Center for Infectious Disease"/>
            <person name="Wu L."/>
            <person name="Ma J."/>
        </authorList>
    </citation>
    <scope>NUCLEOTIDE SEQUENCE [LARGE SCALE GENOMIC DNA]</scope>
    <source>
        <strain evidence="3">CCM 7640</strain>
    </source>
</reference>
<comment type="caution">
    <text evidence="2">The sequence shown here is derived from an EMBL/GenBank/DDBJ whole genome shotgun (WGS) entry which is preliminary data.</text>
</comment>
<dbReference type="SUPFAM" id="SSF53474">
    <property type="entry name" value="alpha/beta-Hydrolases"/>
    <property type="match status" value="1"/>
</dbReference>
<dbReference type="EMBL" id="BMCM01000002">
    <property type="protein sequence ID" value="GGD73190.1"/>
    <property type="molecule type" value="Genomic_DNA"/>
</dbReference>
<dbReference type="PANTHER" id="PTHR43433:SF5">
    <property type="entry name" value="AB HYDROLASE-1 DOMAIN-CONTAINING PROTEIN"/>
    <property type="match status" value="1"/>
</dbReference>
<protein>
    <recommendedName>
        <fullName evidence="1">Alpha/beta hydrolase fold-5 domain-containing protein</fullName>
    </recommendedName>
</protein>
<dbReference type="Gene3D" id="3.40.50.1820">
    <property type="entry name" value="alpha/beta hydrolase"/>
    <property type="match status" value="2"/>
</dbReference>